<dbReference type="Proteomes" id="UP001271274">
    <property type="component" value="Unassembled WGS sequence"/>
</dbReference>
<feature type="region of interest" description="Disordered" evidence="1">
    <location>
        <begin position="144"/>
        <end position="169"/>
    </location>
</feature>
<dbReference type="EMBL" id="JARAYU010000006">
    <property type="protein sequence ID" value="MDX3701847.1"/>
    <property type="molecule type" value="Genomic_DNA"/>
</dbReference>
<proteinExistence type="predicted"/>
<keyword evidence="3" id="KW-1185">Reference proteome</keyword>
<sequence>MEWLSLTITLVTASVASGLAIWQVRTQRVRQVEDFYVARYWSLLDRLSPRTLRGIGTPSLNEQEEMAIRLYFRLSEDEADLRAQGWVSDDTWRDWSGAISSQMRRPPFDRIWTETCEDSAAGRDYEFRHLRRLWDDASYDPAPTGTFRRRLRRTPWRRPRPTAPQRSSL</sequence>
<evidence type="ECO:0000313" key="3">
    <source>
        <dbReference type="Proteomes" id="UP001271274"/>
    </source>
</evidence>
<organism evidence="2 3">
    <name type="scientific">Streptomyces europaeiscabiei</name>
    <dbReference type="NCBI Taxonomy" id="146819"/>
    <lineage>
        <taxon>Bacteria</taxon>
        <taxon>Bacillati</taxon>
        <taxon>Actinomycetota</taxon>
        <taxon>Actinomycetes</taxon>
        <taxon>Kitasatosporales</taxon>
        <taxon>Streptomycetaceae</taxon>
        <taxon>Streptomyces</taxon>
    </lineage>
</organism>
<protein>
    <recommendedName>
        <fullName evidence="4">Secreted protein</fullName>
    </recommendedName>
</protein>
<gene>
    <name evidence="2" type="ORF">PV662_19150</name>
</gene>
<evidence type="ECO:0000256" key="1">
    <source>
        <dbReference type="SAM" id="MobiDB-lite"/>
    </source>
</evidence>
<reference evidence="2 3" key="1">
    <citation type="journal article" date="2023" name="Microb. Genom.">
        <title>Mesoterricola silvestris gen. nov., sp. nov., Mesoterricola sediminis sp. nov., Geothrix oryzae sp. nov., Geothrix edaphica sp. nov., Geothrix rubra sp. nov., and Geothrix limicola sp. nov., six novel members of Acidobacteriota isolated from soils.</title>
        <authorList>
            <person name="Weisberg A.J."/>
            <person name="Pearce E."/>
            <person name="Kramer C.G."/>
            <person name="Chang J.H."/>
            <person name="Clarke C.R."/>
        </authorList>
    </citation>
    <scope>NUCLEOTIDE SEQUENCE [LARGE SCALE GENOMIC DNA]</scope>
    <source>
        <strain evidence="2 3">ID09-01A</strain>
    </source>
</reference>
<name>A0ABU4NI76_9ACTN</name>
<dbReference type="RefSeq" id="WP_319062389.1">
    <property type="nucleotide sequence ID" value="NZ_JARAYT010000006.1"/>
</dbReference>
<accession>A0ABU4NI76</accession>
<evidence type="ECO:0008006" key="4">
    <source>
        <dbReference type="Google" id="ProtNLM"/>
    </source>
</evidence>
<comment type="caution">
    <text evidence="2">The sequence shown here is derived from an EMBL/GenBank/DDBJ whole genome shotgun (WGS) entry which is preliminary data.</text>
</comment>
<feature type="compositionally biased region" description="Basic residues" evidence="1">
    <location>
        <begin position="147"/>
        <end position="160"/>
    </location>
</feature>
<evidence type="ECO:0000313" key="2">
    <source>
        <dbReference type="EMBL" id="MDX3701847.1"/>
    </source>
</evidence>